<dbReference type="EMBL" id="JACAZI010000023">
    <property type="protein sequence ID" value="KAF7336243.1"/>
    <property type="molecule type" value="Genomic_DNA"/>
</dbReference>
<proteinExistence type="predicted"/>
<name>A0A8H6X7Z3_9AGAR</name>
<dbReference type="OrthoDB" id="2998045at2759"/>
<reference evidence="1" key="1">
    <citation type="submission" date="2020-05" db="EMBL/GenBank/DDBJ databases">
        <title>Mycena genomes resolve the evolution of fungal bioluminescence.</title>
        <authorList>
            <person name="Tsai I.J."/>
        </authorList>
    </citation>
    <scope>NUCLEOTIDE SEQUENCE</scope>
    <source>
        <strain evidence="1">CCC161011</strain>
    </source>
</reference>
<organism evidence="1 2">
    <name type="scientific">Mycena venus</name>
    <dbReference type="NCBI Taxonomy" id="2733690"/>
    <lineage>
        <taxon>Eukaryota</taxon>
        <taxon>Fungi</taxon>
        <taxon>Dikarya</taxon>
        <taxon>Basidiomycota</taxon>
        <taxon>Agaricomycotina</taxon>
        <taxon>Agaricomycetes</taxon>
        <taxon>Agaricomycetidae</taxon>
        <taxon>Agaricales</taxon>
        <taxon>Marasmiineae</taxon>
        <taxon>Mycenaceae</taxon>
        <taxon>Mycena</taxon>
    </lineage>
</organism>
<dbReference type="Proteomes" id="UP000620124">
    <property type="component" value="Unassembled WGS sequence"/>
</dbReference>
<gene>
    <name evidence="1" type="ORF">MVEN_02172200</name>
</gene>
<keyword evidence="2" id="KW-1185">Reference proteome</keyword>
<comment type="caution">
    <text evidence="1">The sequence shown here is derived from an EMBL/GenBank/DDBJ whole genome shotgun (WGS) entry which is preliminary data.</text>
</comment>
<evidence type="ECO:0000313" key="1">
    <source>
        <dbReference type="EMBL" id="KAF7336243.1"/>
    </source>
</evidence>
<dbReference type="AlphaFoldDB" id="A0A8H6X7Z3"/>
<sequence>MVWLYFFHAVCRGQQASSLWRKPNVTVSRADRVSLAEAALQKAITFLDTTAQFPDAADTYGTAGVLYSQLAEFDLATNQTKYADTLEQYFSLASTTLRGFQAVSGDMIVDVLTSALASLYSPNPTHSENGASILGTLATYAVFEAILHEIWAIYSFTQHFLINISLEQSTFLVHQMELNGVLKTL</sequence>
<protein>
    <submittedName>
        <fullName evidence="1">Glycoside hydrolase family 76 protein</fullName>
    </submittedName>
</protein>
<dbReference type="GO" id="GO:0016787">
    <property type="term" value="F:hydrolase activity"/>
    <property type="evidence" value="ECO:0007669"/>
    <property type="project" value="UniProtKB-KW"/>
</dbReference>
<keyword evidence="1" id="KW-0378">Hydrolase</keyword>
<accession>A0A8H6X7Z3</accession>
<evidence type="ECO:0000313" key="2">
    <source>
        <dbReference type="Proteomes" id="UP000620124"/>
    </source>
</evidence>